<feature type="transmembrane region" description="Helical" evidence="6">
    <location>
        <begin position="157"/>
        <end position="177"/>
    </location>
</feature>
<feature type="domain" description="3-oxo-5-alpha-steroid 4-dehydrogenase C-terminal" evidence="7">
    <location>
        <begin position="119"/>
        <end position="273"/>
    </location>
</feature>
<keyword evidence="3 6" id="KW-0812">Transmembrane</keyword>
<dbReference type="AlphaFoldDB" id="A0A2C5ZPI7"/>
<keyword evidence="5 6" id="KW-0472">Membrane</keyword>
<dbReference type="PANTHER" id="PTHR10556">
    <property type="entry name" value="3-OXO-5-ALPHA-STEROID 4-DEHYDROGENASE"/>
    <property type="match status" value="1"/>
</dbReference>
<dbReference type="InterPro" id="IPR039357">
    <property type="entry name" value="SRD5A/TECR"/>
</dbReference>
<dbReference type="Pfam" id="PF02544">
    <property type="entry name" value="Steroid_dh"/>
    <property type="match status" value="1"/>
</dbReference>
<proteinExistence type="inferred from homology"/>
<protein>
    <recommendedName>
        <fullName evidence="7">3-oxo-5-alpha-steroid 4-dehydrogenase C-terminal domain-containing protein</fullName>
    </recommendedName>
</protein>
<dbReference type="OrthoDB" id="5788137at2759"/>
<dbReference type="Proteomes" id="UP000224854">
    <property type="component" value="Unassembled WGS sequence"/>
</dbReference>
<reference evidence="8 9" key="1">
    <citation type="submission" date="2017-06" db="EMBL/GenBank/DDBJ databases">
        <title>Ant-infecting Ophiocordyceps genomes reveal a high diversity of potential behavioral manipulation genes and a possible major role for enterotoxins.</title>
        <authorList>
            <person name="De Bekker C."/>
            <person name="Evans H.C."/>
            <person name="Brachmann A."/>
            <person name="Hughes D.P."/>
        </authorList>
    </citation>
    <scope>NUCLEOTIDE SEQUENCE [LARGE SCALE GENOMIC DNA]</scope>
    <source>
        <strain evidence="8 9">1348a</strain>
    </source>
</reference>
<organism evidence="8 9">
    <name type="scientific">Ophiocordyceps australis</name>
    <dbReference type="NCBI Taxonomy" id="1399860"/>
    <lineage>
        <taxon>Eukaryota</taxon>
        <taxon>Fungi</taxon>
        <taxon>Dikarya</taxon>
        <taxon>Ascomycota</taxon>
        <taxon>Pezizomycotina</taxon>
        <taxon>Sordariomycetes</taxon>
        <taxon>Hypocreomycetidae</taxon>
        <taxon>Hypocreales</taxon>
        <taxon>Ophiocordycipitaceae</taxon>
        <taxon>Ophiocordyceps</taxon>
    </lineage>
</organism>
<gene>
    <name evidence="8" type="ORF">CDD82_7960</name>
</gene>
<dbReference type="PIRSF" id="PIRSF015596">
    <property type="entry name" value="5_alpha-SR2"/>
    <property type="match status" value="1"/>
</dbReference>
<evidence type="ECO:0000256" key="3">
    <source>
        <dbReference type="ARBA" id="ARBA00022692"/>
    </source>
</evidence>
<keyword evidence="9" id="KW-1185">Reference proteome</keyword>
<comment type="caution">
    <text evidence="8">The sequence shown here is derived from an EMBL/GenBank/DDBJ whole genome shotgun (WGS) entry which is preliminary data.</text>
</comment>
<feature type="transmembrane region" description="Helical" evidence="6">
    <location>
        <begin position="118"/>
        <end position="137"/>
    </location>
</feature>
<evidence type="ECO:0000256" key="2">
    <source>
        <dbReference type="ARBA" id="ARBA00007742"/>
    </source>
</evidence>
<evidence type="ECO:0000259" key="7">
    <source>
        <dbReference type="Pfam" id="PF02544"/>
    </source>
</evidence>
<accession>A0A2C5ZPI7</accession>
<dbReference type="GO" id="GO:0003865">
    <property type="term" value="F:3-oxo-5-alpha-steroid 4-dehydrogenase activity"/>
    <property type="evidence" value="ECO:0007669"/>
    <property type="project" value="InterPro"/>
</dbReference>
<evidence type="ECO:0000256" key="4">
    <source>
        <dbReference type="ARBA" id="ARBA00022989"/>
    </source>
</evidence>
<comment type="similarity">
    <text evidence="2">Belongs to the steroid 5-alpha reductase family.</text>
</comment>
<keyword evidence="4 6" id="KW-1133">Transmembrane helix</keyword>
<evidence type="ECO:0000256" key="6">
    <source>
        <dbReference type="SAM" id="Phobius"/>
    </source>
</evidence>
<dbReference type="GO" id="GO:0008202">
    <property type="term" value="P:steroid metabolic process"/>
    <property type="evidence" value="ECO:0007669"/>
    <property type="project" value="InterPro"/>
</dbReference>
<evidence type="ECO:0000256" key="1">
    <source>
        <dbReference type="ARBA" id="ARBA00004141"/>
    </source>
</evidence>
<evidence type="ECO:0000313" key="8">
    <source>
        <dbReference type="EMBL" id="PHH81742.1"/>
    </source>
</evidence>
<name>A0A2C5ZPI7_9HYPO</name>
<evidence type="ECO:0000313" key="9">
    <source>
        <dbReference type="Proteomes" id="UP000224854"/>
    </source>
</evidence>
<dbReference type="InterPro" id="IPR001104">
    <property type="entry name" value="3-oxo-5_a-steroid_4-DH_C"/>
</dbReference>
<dbReference type="InterPro" id="IPR016636">
    <property type="entry name" value="3-oxo-5-alpha-steroid_4-DH"/>
</dbReference>
<sequence>MEQHWIPPSEEHYETLLRVWQVSYPLLGSLQWILKWYGMGKTSTASRLNLPGRVAWATMEAPGFVTLLYTMRGVAALRGVTELPWQNRVLAGLFTIHYSYRALLFPMLQPSMAPIHPLVWSLALSFQLFNGLCLGSWLGGHGGGPVTQAEWSTQTPLWQFALGLAIFYAGLGSNFFHDEQLREIRRRAQGKNGDKRESSRGALGEKKRHYEIPQAGLFRYMLYPHYLCEWIEWTGFLIAAGWSCKPAWAFLVNEVCSMLPRAVRGKAWYVERFGSPRVGHKWTIVPGLV</sequence>
<dbReference type="PANTHER" id="PTHR10556:SF43">
    <property type="entry name" value="STEROID 5-ALPHA-REDUCTASE DET2"/>
    <property type="match status" value="1"/>
</dbReference>
<dbReference type="PROSITE" id="PS50244">
    <property type="entry name" value="S5A_REDUCTASE"/>
    <property type="match status" value="1"/>
</dbReference>
<comment type="subcellular location">
    <subcellularLocation>
        <location evidence="1">Membrane</location>
        <topology evidence="1">Multi-pass membrane protein</topology>
    </subcellularLocation>
</comment>
<dbReference type="GO" id="GO:0016020">
    <property type="term" value="C:membrane"/>
    <property type="evidence" value="ECO:0007669"/>
    <property type="project" value="UniProtKB-SubCell"/>
</dbReference>
<evidence type="ECO:0000256" key="5">
    <source>
        <dbReference type="ARBA" id="ARBA00023136"/>
    </source>
</evidence>
<dbReference type="EMBL" id="NJEU01000099">
    <property type="protein sequence ID" value="PHH81742.1"/>
    <property type="molecule type" value="Genomic_DNA"/>
</dbReference>